<sequence>MTAPSRVLLTILLSALSLQVWGASCSTAQQTAWQHQTTEYRQQQQWAQAHTTLLQLSHCQPQRGDLRIELLRLALSSGNYAAALRHRQWLVENQVPPALLQLMDAWIEEARFANSQPTDQHTHSLSLKLSRGYDSNANDGSRHDTIGINFNGLPLTWSLDTASQEQASTLSAFSLNWQHQGTRTWNLGGSTRHYDKLQQTEFRLYGLLNQPIPCPAGLNCTLDLSLNGLKQEEQKQLQTQLGVSILGRTQRTSAYVRHTSDSIAPDSQSVGVQWLGRQSPSVMLLTGVEFDDPLEPRAGGAKTSVHVGTRLTPIPSLPLELNLLHLREFEQQAYSPAFWGDDRRNRRLSRVDGRYSWRLNSALALKAQLQWRHTNSPIELYQQTGWLAELSITSTL</sequence>
<reference evidence="2 3" key="1">
    <citation type="submission" date="2018-03" db="EMBL/GenBank/DDBJ databases">
        <title>Genomic Encyclopedia of Archaeal and Bacterial Type Strains, Phase II (KMG-II): from individual species to whole genera.</title>
        <authorList>
            <person name="Goeker M."/>
        </authorList>
    </citation>
    <scope>NUCLEOTIDE SEQUENCE [LARGE SCALE GENOMIC DNA]</scope>
    <source>
        <strain evidence="2 3">DSM 17586</strain>
    </source>
</reference>
<feature type="signal peptide" evidence="1">
    <location>
        <begin position="1"/>
        <end position="22"/>
    </location>
</feature>
<name>A0A2P8EXB5_9GAMM</name>
<keyword evidence="1" id="KW-0732">Signal</keyword>
<keyword evidence="3" id="KW-1185">Reference proteome</keyword>
<dbReference type="RefSeq" id="WP_106591544.1">
    <property type="nucleotide sequence ID" value="NZ_PYGI01000009.1"/>
</dbReference>
<evidence type="ECO:0000313" key="2">
    <source>
        <dbReference type="EMBL" id="PSL14108.1"/>
    </source>
</evidence>
<dbReference type="EMBL" id="PYGI01000009">
    <property type="protein sequence ID" value="PSL14108.1"/>
    <property type="molecule type" value="Genomic_DNA"/>
</dbReference>
<evidence type="ECO:0008006" key="4">
    <source>
        <dbReference type="Google" id="ProtNLM"/>
    </source>
</evidence>
<evidence type="ECO:0000256" key="1">
    <source>
        <dbReference type="SAM" id="SignalP"/>
    </source>
</evidence>
<organism evidence="2 3">
    <name type="scientific">Marinobacterium halophilum</name>
    <dbReference type="NCBI Taxonomy" id="267374"/>
    <lineage>
        <taxon>Bacteria</taxon>
        <taxon>Pseudomonadati</taxon>
        <taxon>Pseudomonadota</taxon>
        <taxon>Gammaproteobacteria</taxon>
        <taxon>Oceanospirillales</taxon>
        <taxon>Oceanospirillaceae</taxon>
        <taxon>Marinobacterium</taxon>
    </lineage>
</organism>
<accession>A0A2P8EXB5</accession>
<dbReference type="OrthoDB" id="9957896at2"/>
<evidence type="ECO:0000313" key="3">
    <source>
        <dbReference type="Proteomes" id="UP000242133"/>
    </source>
</evidence>
<dbReference type="Proteomes" id="UP000242133">
    <property type="component" value="Unassembled WGS sequence"/>
</dbReference>
<gene>
    <name evidence="2" type="ORF">CLV44_10944</name>
</gene>
<dbReference type="PROSITE" id="PS51257">
    <property type="entry name" value="PROKAR_LIPOPROTEIN"/>
    <property type="match status" value="1"/>
</dbReference>
<proteinExistence type="predicted"/>
<feature type="chain" id="PRO_5015181779" description="Tetratricopeptide repeat protein" evidence="1">
    <location>
        <begin position="23"/>
        <end position="396"/>
    </location>
</feature>
<comment type="caution">
    <text evidence="2">The sequence shown here is derived from an EMBL/GenBank/DDBJ whole genome shotgun (WGS) entry which is preliminary data.</text>
</comment>
<protein>
    <recommendedName>
        <fullName evidence="4">Tetratricopeptide repeat protein</fullName>
    </recommendedName>
</protein>
<dbReference type="AlphaFoldDB" id="A0A2P8EXB5"/>